<protein>
    <recommendedName>
        <fullName evidence="5 6">Ribonuclease Y</fullName>
        <shortName evidence="5">RNase Y</shortName>
        <ecNumber evidence="5 6">3.1.-.-</ecNumber>
    </recommendedName>
</protein>
<evidence type="ECO:0000259" key="8">
    <source>
        <dbReference type="PROSITE" id="PS51831"/>
    </source>
</evidence>
<dbReference type="Pfam" id="PF01966">
    <property type="entry name" value="HD"/>
    <property type="match status" value="1"/>
</dbReference>
<name>A0A7C3YP07_UNCW3</name>
<dbReference type="InterPro" id="IPR017705">
    <property type="entry name" value="Ribonuclease_Y"/>
</dbReference>
<comment type="similarity">
    <text evidence="5">Belongs to the RNase Y family.</text>
</comment>
<dbReference type="GO" id="GO:0004521">
    <property type="term" value="F:RNA endonuclease activity"/>
    <property type="evidence" value="ECO:0007669"/>
    <property type="project" value="UniProtKB-UniRule"/>
</dbReference>
<dbReference type="CDD" id="cd22431">
    <property type="entry name" value="KH-I_RNaseY"/>
    <property type="match status" value="1"/>
</dbReference>
<keyword evidence="4 5" id="KW-0694">RNA-binding</keyword>
<gene>
    <name evidence="5 9" type="primary">rny</name>
    <name evidence="9" type="ORF">ENX07_00950</name>
</gene>
<feature type="coiled-coil region" evidence="7">
    <location>
        <begin position="24"/>
        <end position="171"/>
    </location>
</feature>
<dbReference type="InterPro" id="IPR036612">
    <property type="entry name" value="KH_dom_type_1_sf"/>
</dbReference>
<dbReference type="AlphaFoldDB" id="A0A7C3YP07"/>
<dbReference type="PROSITE" id="PS51831">
    <property type="entry name" value="HD"/>
    <property type="match status" value="1"/>
</dbReference>
<dbReference type="InterPro" id="IPR003607">
    <property type="entry name" value="HD/PDEase_dom"/>
</dbReference>
<dbReference type="Gene3D" id="1.10.3210.10">
    <property type="entry name" value="Hypothetical protein af1432"/>
    <property type="match status" value="1"/>
</dbReference>
<evidence type="ECO:0000313" key="9">
    <source>
        <dbReference type="EMBL" id="HGE98631.1"/>
    </source>
</evidence>
<dbReference type="InterPro" id="IPR006674">
    <property type="entry name" value="HD_domain"/>
</dbReference>
<dbReference type="InterPro" id="IPR022711">
    <property type="entry name" value="RNase_Y_N"/>
</dbReference>
<comment type="caution">
    <text evidence="9">The sequence shown here is derived from an EMBL/GenBank/DDBJ whole genome shotgun (WGS) entry which is preliminary data.</text>
</comment>
<keyword evidence="3 5" id="KW-0378">Hydrolase</keyword>
<dbReference type="Pfam" id="PF12072">
    <property type="entry name" value="RNase_Y_N"/>
    <property type="match status" value="1"/>
</dbReference>
<dbReference type="NCBIfam" id="TIGR03319">
    <property type="entry name" value="RNase_Y"/>
    <property type="match status" value="1"/>
</dbReference>
<dbReference type="HAMAP" id="MF_00335">
    <property type="entry name" value="RNase_Y"/>
    <property type="match status" value="1"/>
</dbReference>
<evidence type="ECO:0000256" key="3">
    <source>
        <dbReference type="ARBA" id="ARBA00022801"/>
    </source>
</evidence>
<dbReference type="GO" id="GO:0006402">
    <property type="term" value="P:mRNA catabolic process"/>
    <property type="evidence" value="ECO:0007669"/>
    <property type="project" value="UniProtKB-UniRule"/>
</dbReference>
<evidence type="ECO:0000256" key="4">
    <source>
        <dbReference type="ARBA" id="ARBA00022884"/>
    </source>
</evidence>
<dbReference type="NCBIfam" id="TIGR00277">
    <property type="entry name" value="HDIG"/>
    <property type="match status" value="1"/>
</dbReference>
<dbReference type="GO" id="GO:0003723">
    <property type="term" value="F:RNA binding"/>
    <property type="evidence" value="ECO:0007669"/>
    <property type="project" value="UniProtKB-UniRule"/>
</dbReference>
<evidence type="ECO:0000256" key="6">
    <source>
        <dbReference type="NCBIfam" id="TIGR03319"/>
    </source>
</evidence>
<feature type="domain" description="HD" evidence="8">
    <location>
        <begin position="334"/>
        <end position="427"/>
    </location>
</feature>
<evidence type="ECO:0000256" key="1">
    <source>
        <dbReference type="ARBA" id="ARBA00022722"/>
    </source>
</evidence>
<evidence type="ECO:0000256" key="7">
    <source>
        <dbReference type="SAM" id="Coils"/>
    </source>
</evidence>
<dbReference type="SMART" id="SM00322">
    <property type="entry name" value="KH"/>
    <property type="match status" value="1"/>
</dbReference>
<dbReference type="EC" id="3.1.-.-" evidence="5 6"/>
<proteinExistence type="inferred from homology"/>
<dbReference type="InterPro" id="IPR004088">
    <property type="entry name" value="KH_dom_type_1"/>
</dbReference>
<dbReference type="PANTHER" id="PTHR12826:SF15">
    <property type="entry name" value="RIBONUCLEASE Y"/>
    <property type="match status" value="1"/>
</dbReference>
<keyword evidence="1 5" id="KW-0540">Nuclease</keyword>
<evidence type="ECO:0000256" key="2">
    <source>
        <dbReference type="ARBA" id="ARBA00022759"/>
    </source>
</evidence>
<dbReference type="PROSITE" id="PS50084">
    <property type="entry name" value="KH_TYPE_1"/>
    <property type="match status" value="1"/>
</dbReference>
<dbReference type="SUPFAM" id="SSF109604">
    <property type="entry name" value="HD-domain/PDEase-like"/>
    <property type="match status" value="1"/>
</dbReference>
<keyword evidence="2 5" id="KW-0255">Endonuclease</keyword>
<dbReference type="PANTHER" id="PTHR12826">
    <property type="entry name" value="RIBONUCLEASE Y"/>
    <property type="match status" value="1"/>
</dbReference>
<dbReference type="EMBL" id="DTMQ01000009">
    <property type="protein sequence ID" value="HGE98631.1"/>
    <property type="molecule type" value="Genomic_DNA"/>
</dbReference>
<dbReference type="SUPFAM" id="SSF54791">
    <property type="entry name" value="Eukaryotic type KH-domain (KH-domain type I)"/>
    <property type="match status" value="1"/>
</dbReference>
<reference evidence="9" key="1">
    <citation type="journal article" date="2020" name="mSystems">
        <title>Genome- and Community-Level Interaction Insights into Carbon Utilization and Element Cycling Functions of Hydrothermarchaeota in Hydrothermal Sediment.</title>
        <authorList>
            <person name="Zhou Z."/>
            <person name="Liu Y."/>
            <person name="Xu W."/>
            <person name="Pan J."/>
            <person name="Luo Z.H."/>
            <person name="Li M."/>
        </authorList>
    </citation>
    <scope>NUCLEOTIDE SEQUENCE [LARGE SCALE GENOMIC DNA]</scope>
    <source>
        <strain evidence="9">SpSt-906</strain>
    </source>
</reference>
<evidence type="ECO:0000256" key="5">
    <source>
        <dbReference type="HAMAP-Rule" id="MF_00335"/>
    </source>
</evidence>
<dbReference type="Pfam" id="PF00013">
    <property type="entry name" value="KH_1"/>
    <property type="match status" value="1"/>
</dbReference>
<accession>A0A7C3YP07</accession>
<organism evidence="9">
    <name type="scientific">candidate division WOR-3 bacterium</name>
    <dbReference type="NCBI Taxonomy" id="2052148"/>
    <lineage>
        <taxon>Bacteria</taxon>
        <taxon>Bacteria division WOR-3</taxon>
    </lineage>
</organism>
<comment type="function">
    <text evidence="5">Endoribonuclease that initiates mRNA decay.</text>
</comment>
<keyword evidence="7" id="KW-0175">Coiled coil</keyword>
<dbReference type="InterPro" id="IPR004087">
    <property type="entry name" value="KH_dom"/>
</dbReference>
<dbReference type="Gene3D" id="3.30.1370.10">
    <property type="entry name" value="K Homology domain, type 1"/>
    <property type="match status" value="1"/>
</dbReference>
<dbReference type="SMART" id="SM00471">
    <property type="entry name" value="HDc"/>
    <property type="match status" value="1"/>
</dbReference>
<dbReference type="InterPro" id="IPR006675">
    <property type="entry name" value="HDIG_dom"/>
</dbReference>
<sequence length="518" mass="59026">MLTPFSMFILASLLGLAAGYFFSQRILKAKLEEIERKRDSILEETKREVKEYKERIEKETKEALKKEREEIAALYQKKEEELKREERELREKEFSLRELKRELEAREHNLARRERDYETKERTLKIKAERLDQLIREANERLIRIAGIDEKEAKKEIMKHLEEKVKIESAQMFKEIRDSAIRSAEAEAREIILQAIQRCAAEQTQDSTVVVISLPSEELKGRIIGREGRNIRTFENLTGVEVIIDDTPGVITLSSFDPMRRSIAQLAMEKLIADGRIHPGRIEEVIEAAKKEITLTVEKEGEACALEMGLVGIHPKLLSYIGKMRFRTSYGQNLLLHSKEVANLAGIMASELHLDPQTARRAGILHDIGKVAEGRQEGSHAQIGAAIAREFNEDEIIVNAIASHHEEVPFTNPYSFLVAAADSISGSRPGVRRESYETYIKRVMKLEEIASSIPGVEKAYAIQAGREVRVLVDPEKVSDNEIAAILEKIIEEYEKEIKFPGQIKVAVIREKKAIGFAH</sequence>
<dbReference type="GO" id="GO:0016787">
    <property type="term" value="F:hydrolase activity"/>
    <property type="evidence" value="ECO:0007669"/>
    <property type="project" value="UniProtKB-KW"/>
</dbReference>
<dbReference type="CDD" id="cd00077">
    <property type="entry name" value="HDc"/>
    <property type="match status" value="1"/>
</dbReference>
<dbReference type="GO" id="GO:0005886">
    <property type="term" value="C:plasma membrane"/>
    <property type="evidence" value="ECO:0007669"/>
    <property type="project" value="UniProtKB-UniRule"/>
</dbReference>